<dbReference type="InterPro" id="IPR036590">
    <property type="entry name" value="SRAP-like"/>
</dbReference>
<dbReference type="Pfam" id="PF02586">
    <property type="entry name" value="SRAP"/>
    <property type="match status" value="1"/>
</dbReference>
<evidence type="ECO:0000313" key="10">
    <source>
        <dbReference type="Proteomes" id="UP000027327"/>
    </source>
</evidence>
<accession>A0A062II82</accession>
<proteinExistence type="inferred from homology"/>
<evidence type="ECO:0000256" key="6">
    <source>
        <dbReference type="ARBA" id="ARBA00023125"/>
    </source>
</evidence>
<comment type="caution">
    <text evidence="9">The sequence shown here is derived from an EMBL/GenBank/DDBJ whole genome shotgun (WGS) entry which is preliminary data.</text>
</comment>
<dbReference type="PANTHER" id="PTHR13604:SF0">
    <property type="entry name" value="ABASIC SITE PROCESSING PROTEIN HMCES"/>
    <property type="match status" value="1"/>
</dbReference>
<keyword evidence="3" id="KW-0227">DNA damage</keyword>
<dbReference type="SUPFAM" id="SSF143081">
    <property type="entry name" value="BB1717-like"/>
    <property type="match status" value="1"/>
</dbReference>
<dbReference type="Proteomes" id="UP000027327">
    <property type="component" value="Unassembled WGS sequence"/>
</dbReference>
<evidence type="ECO:0000256" key="1">
    <source>
        <dbReference type="ARBA" id="ARBA00008136"/>
    </source>
</evidence>
<dbReference type="GO" id="GO:0016829">
    <property type="term" value="F:lyase activity"/>
    <property type="evidence" value="ECO:0007669"/>
    <property type="project" value="UniProtKB-KW"/>
</dbReference>
<dbReference type="RefSeq" id="WP_032037042.1">
    <property type="nucleotide sequence ID" value="NZ_JMOD01000053.1"/>
</dbReference>
<dbReference type="GO" id="GO:0003697">
    <property type="term" value="F:single-stranded DNA binding"/>
    <property type="evidence" value="ECO:0007669"/>
    <property type="project" value="InterPro"/>
</dbReference>
<evidence type="ECO:0000256" key="2">
    <source>
        <dbReference type="ARBA" id="ARBA00022670"/>
    </source>
</evidence>
<dbReference type="GO" id="GO:0106300">
    <property type="term" value="P:protein-DNA covalent cross-linking repair"/>
    <property type="evidence" value="ECO:0007669"/>
    <property type="project" value="InterPro"/>
</dbReference>
<dbReference type="GO" id="GO:0008233">
    <property type="term" value="F:peptidase activity"/>
    <property type="evidence" value="ECO:0007669"/>
    <property type="project" value="UniProtKB-KW"/>
</dbReference>
<organism evidence="9 10">
    <name type="scientific">Acinetobacter baumannii 21072</name>
    <dbReference type="NCBI Taxonomy" id="1310697"/>
    <lineage>
        <taxon>Bacteria</taxon>
        <taxon>Pseudomonadati</taxon>
        <taxon>Pseudomonadota</taxon>
        <taxon>Gammaproteobacteria</taxon>
        <taxon>Moraxellales</taxon>
        <taxon>Moraxellaceae</taxon>
        <taxon>Acinetobacter</taxon>
        <taxon>Acinetobacter calcoaceticus/baumannii complex</taxon>
    </lineage>
</organism>
<dbReference type="PATRIC" id="fig|1310697.3.peg.2625"/>
<evidence type="ECO:0000256" key="5">
    <source>
        <dbReference type="ARBA" id="ARBA00023124"/>
    </source>
</evidence>
<dbReference type="AlphaFoldDB" id="A0A062II82"/>
<dbReference type="Gene3D" id="3.90.1680.10">
    <property type="entry name" value="SOS response associated peptidase-like"/>
    <property type="match status" value="1"/>
</dbReference>
<evidence type="ECO:0000256" key="4">
    <source>
        <dbReference type="ARBA" id="ARBA00022801"/>
    </source>
</evidence>
<keyword evidence="2 8" id="KW-0645">Protease</keyword>
<evidence type="ECO:0000256" key="3">
    <source>
        <dbReference type="ARBA" id="ARBA00022763"/>
    </source>
</evidence>
<keyword evidence="7" id="KW-0456">Lyase</keyword>
<protein>
    <recommendedName>
        <fullName evidence="8">Abasic site processing protein</fullName>
        <ecNumber evidence="8">3.4.-.-</ecNumber>
    </recommendedName>
</protein>
<sequence>MCANYEPISKDRVHLLDLFEPTFEYSNDIYPGADCPLLFSNEGNVEWRQVKFGLVPTWAKDLKICRKTYNARTETVHEKPSFRHAWKNSQFALIPVDTIYEPKYIDGKAHWYGIYRKDGMPFTVAALYENAKVEGHQVRSMTMLTINADHHPFMSQFHAPTDEKRSIIVIPDSLRNDWLSCKNTEARDFFLDMEADEYLAQPKEELKKIRSNA</sequence>
<keyword evidence="6" id="KW-0238">DNA-binding</keyword>
<comment type="similarity">
    <text evidence="1 8">Belongs to the SOS response-associated peptidase family.</text>
</comment>
<keyword evidence="5" id="KW-0190">Covalent protein-DNA linkage</keyword>
<dbReference type="GO" id="GO:0006508">
    <property type="term" value="P:proteolysis"/>
    <property type="evidence" value="ECO:0007669"/>
    <property type="project" value="UniProtKB-KW"/>
</dbReference>
<dbReference type="EC" id="3.4.-.-" evidence="8"/>
<evidence type="ECO:0000256" key="7">
    <source>
        <dbReference type="ARBA" id="ARBA00023239"/>
    </source>
</evidence>
<dbReference type="PANTHER" id="PTHR13604">
    <property type="entry name" value="DC12-RELATED"/>
    <property type="match status" value="1"/>
</dbReference>
<keyword evidence="4 8" id="KW-0378">Hydrolase</keyword>
<evidence type="ECO:0000256" key="8">
    <source>
        <dbReference type="RuleBase" id="RU364100"/>
    </source>
</evidence>
<evidence type="ECO:0000313" key="9">
    <source>
        <dbReference type="EMBL" id="KCY17628.1"/>
    </source>
</evidence>
<dbReference type="EMBL" id="JMOD01000053">
    <property type="protein sequence ID" value="KCY17628.1"/>
    <property type="molecule type" value="Genomic_DNA"/>
</dbReference>
<dbReference type="InterPro" id="IPR003738">
    <property type="entry name" value="SRAP"/>
</dbReference>
<name>A0A062II82_ACIBA</name>
<reference evidence="9 10" key="1">
    <citation type="submission" date="2014-04" db="EMBL/GenBank/DDBJ databases">
        <title>Comparative genomics and transcriptomics to identify genetic mechanisms underlying the emergence of carbapenem resistant Acinetobacter baumannii (CRAb).</title>
        <authorList>
            <person name="Harris A.D."/>
            <person name="Johnson K.J."/>
            <person name="George J."/>
            <person name="Nadendla S."/>
            <person name="Daugherty S.C."/>
            <person name="Parankush S."/>
            <person name="Sadzewicz L."/>
            <person name="Tallon L."/>
            <person name="Sengamalay N."/>
            <person name="Hazen T.H."/>
            <person name="Rasko D.A."/>
        </authorList>
    </citation>
    <scope>NUCLEOTIDE SEQUENCE [LARGE SCALE GENOMIC DNA]</scope>
    <source>
        <strain evidence="9 10">21072</strain>
    </source>
</reference>
<gene>
    <name evidence="9" type="ORF">J596_2734</name>
</gene>